<dbReference type="InterPro" id="IPR001917">
    <property type="entry name" value="Aminotrans_II_pyridoxalP_BS"/>
</dbReference>
<dbReference type="CDD" id="cd00609">
    <property type="entry name" value="AAT_like"/>
    <property type="match status" value="1"/>
</dbReference>
<feature type="domain" description="Aminotransferase class I/classII large" evidence="8">
    <location>
        <begin position="6"/>
        <end position="203"/>
    </location>
</feature>
<dbReference type="Gene3D" id="3.90.1150.10">
    <property type="entry name" value="Aspartate Aminotransferase, domain 1"/>
    <property type="match status" value="1"/>
</dbReference>
<dbReference type="PROSITE" id="PS00599">
    <property type="entry name" value="AA_TRANSFER_CLASS_2"/>
    <property type="match status" value="1"/>
</dbReference>
<dbReference type="InterPro" id="IPR015421">
    <property type="entry name" value="PyrdxlP-dep_Trfase_major"/>
</dbReference>
<name>A0A7S0ZB68_9RHOD</name>
<evidence type="ECO:0000256" key="4">
    <source>
        <dbReference type="ARBA" id="ARBA00022576"/>
    </source>
</evidence>
<dbReference type="GO" id="GO:0008483">
    <property type="term" value="F:transaminase activity"/>
    <property type="evidence" value="ECO:0007669"/>
    <property type="project" value="UniProtKB-KW"/>
</dbReference>
<evidence type="ECO:0000259" key="8">
    <source>
        <dbReference type="Pfam" id="PF00155"/>
    </source>
</evidence>
<dbReference type="PANTHER" id="PTHR46383">
    <property type="entry name" value="ASPARTATE AMINOTRANSFERASE"/>
    <property type="match status" value="1"/>
</dbReference>
<evidence type="ECO:0000256" key="2">
    <source>
        <dbReference type="ARBA" id="ARBA00007441"/>
    </source>
</evidence>
<dbReference type="SUPFAM" id="SSF53383">
    <property type="entry name" value="PLP-dependent transferases"/>
    <property type="match status" value="1"/>
</dbReference>
<reference evidence="9" key="1">
    <citation type="submission" date="2021-01" db="EMBL/GenBank/DDBJ databases">
        <authorList>
            <person name="Corre E."/>
            <person name="Pelletier E."/>
            <person name="Niang G."/>
            <person name="Scheremetjew M."/>
            <person name="Finn R."/>
            <person name="Kale V."/>
            <person name="Holt S."/>
            <person name="Cochrane G."/>
            <person name="Meng A."/>
            <person name="Brown T."/>
            <person name="Cohen L."/>
        </authorList>
    </citation>
    <scope>NUCLEOTIDE SEQUENCE</scope>
    <source>
        <strain evidence="9">CCMP3278</strain>
    </source>
</reference>
<protein>
    <recommendedName>
        <fullName evidence="8">Aminotransferase class I/classII large domain-containing protein</fullName>
    </recommendedName>
</protein>
<organism evidence="9">
    <name type="scientific">Timspurckia oligopyrenoides</name>
    <dbReference type="NCBI Taxonomy" id="708627"/>
    <lineage>
        <taxon>Eukaryota</taxon>
        <taxon>Rhodophyta</taxon>
        <taxon>Bangiophyceae</taxon>
        <taxon>Porphyridiales</taxon>
        <taxon>Porphyridiaceae</taxon>
        <taxon>Timspurckia</taxon>
    </lineage>
</organism>
<evidence type="ECO:0000256" key="1">
    <source>
        <dbReference type="ARBA" id="ARBA00001933"/>
    </source>
</evidence>
<dbReference type="PANTHER" id="PTHR46383:SF1">
    <property type="entry name" value="ASPARTATE AMINOTRANSFERASE"/>
    <property type="match status" value="1"/>
</dbReference>
<dbReference type="EMBL" id="HBFP01000988">
    <property type="protein sequence ID" value="CAD8816327.1"/>
    <property type="molecule type" value="Transcribed_RNA"/>
</dbReference>
<dbReference type="GO" id="GO:0006520">
    <property type="term" value="P:amino acid metabolic process"/>
    <property type="evidence" value="ECO:0007669"/>
    <property type="project" value="InterPro"/>
</dbReference>
<comment type="similarity">
    <text evidence="3 7">Belongs to the class-II pyridoxal-phosphate-dependent aminotransferase family.</text>
</comment>
<dbReference type="InterPro" id="IPR050596">
    <property type="entry name" value="AspAT/PAT-like"/>
</dbReference>
<dbReference type="Pfam" id="PF00155">
    <property type="entry name" value="Aminotran_1_2"/>
    <property type="match status" value="1"/>
</dbReference>
<evidence type="ECO:0000256" key="3">
    <source>
        <dbReference type="ARBA" id="ARBA00008392"/>
    </source>
</evidence>
<evidence type="ECO:0000256" key="7">
    <source>
        <dbReference type="RuleBase" id="RU003693"/>
    </source>
</evidence>
<accession>A0A7S0ZB68</accession>
<evidence type="ECO:0000256" key="6">
    <source>
        <dbReference type="ARBA" id="ARBA00022898"/>
    </source>
</evidence>
<gene>
    <name evidence="9" type="ORF">TOLI1172_LOCUS715</name>
</gene>
<keyword evidence="4" id="KW-0032">Aminotransferase</keyword>
<dbReference type="InterPro" id="IPR015424">
    <property type="entry name" value="PyrdxlP-dep_Trfase"/>
</dbReference>
<comment type="cofactor">
    <cofactor evidence="1 7">
        <name>pyridoxal 5'-phosphate</name>
        <dbReference type="ChEBI" id="CHEBI:597326"/>
    </cofactor>
</comment>
<dbReference type="InterPro" id="IPR015422">
    <property type="entry name" value="PyrdxlP-dep_Trfase_small"/>
</dbReference>
<dbReference type="GO" id="GO:0030170">
    <property type="term" value="F:pyridoxal phosphate binding"/>
    <property type="evidence" value="ECO:0007669"/>
    <property type="project" value="InterPro"/>
</dbReference>
<keyword evidence="6 7" id="KW-0663">Pyridoxal phosphate</keyword>
<proteinExistence type="inferred from homology"/>
<dbReference type="InterPro" id="IPR004839">
    <property type="entry name" value="Aminotransferase_I/II_large"/>
</dbReference>
<evidence type="ECO:0000313" key="9">
    <source>
        <dbReference type="EMBL" id="CAD8816327.1"/>
    </source>
</evidence>
<evidence type="ECO:0000256" key="5">
    <source>
        <dbReference type="ARBA" id="ARBA00022679"/>
    </source>
</evidence>
<comment type="similarity">
    <text evidence="2">Belongs to the class-I pyridoxal-phosphate-dependent aminotransferase family.</text>
</comment>
<dbReference type="AlphaFoldDB" id="A0A7S0ZB68"/>
<dbReference type="Gene3D" id="3.40.640.10">
    <property type="entry name" value="Type I PLP-dependent aspartate aminotransferase-like (Major domain)"/>
    <property type="match status" value="1"/>
</dbReference>
<keyword evidence="5" id="KW-0808">Transferase</keyword>
<sequence length="203" mass="23214">MALQTANIDVIYSQRSAPYFQPDINDISSKINQKTKAIVLVSPCNPTGSIISNEIMNQIHQISKQNKIWIILDKAYEHFEYSKHENDSKERTESEIESEYESYEGIISLYTMSKSYGMAGWRIGFLVHPKSLTNQLIKVHDLNLTHASVFSQKVASLALSDADSNEKYHSMNHTRLNTIRSEFSRGIQRFVNEFLPPNGGFYC</sequence>